<feature type="compositionally biased region" description="Basic residues" evidence="1">
    <location>
        <begin position="398"/>
        <end position="413"/>
    </location>
</feature>
<proteinExistence type="predicted"/>
<reference evidence="2" key="1">
    <citation type="journal article" date="2023" name="Mol. Phylogenet. Evol.">
        <title>Genome-scale phylogeny and comparative genomics of the fungal order Sordariales.</title>
        <authorList>
            <person name="Hensen N."/>
            <person name="Bonometti L."/>
            <person name="Westerberg I."/>
            <person name="Brannstrom I.O."/>
            <person name="Guillou S."/>
            <person name="Cros-Aarteil S."/>
            <person name="Calhoun S."/>
            <person name="Haridas S."/>
            <person name="Kuo A."/>
            <person name="Mondo S."/>
            <person name="Pangilinan J."/>
            <person name="Riley R."/>
            <person name="LaButti K."/>
            <person name="Andreopoulos B."/>
            <person name="Lipzen A."/>
            <person name="Chen C."/>
            <person name="Yan M."/>
            <person name="Daum C."/>
            <person name="Ng V."/>
            <person name="Clum A."/>
            <person name="Steindorff A."/>
            <person name="Ohm R.A."/>
            <person name="Martin F."/>
            <person name="Silar P."/>
            <person name="Natvig D.O."/>
            <person name="Lalanne C."/>
            <person name="Gautier V."/>
            <person name="Ament-Velasquez S.L."/>
            <person name="Kruys A."/>
            <person name="Hutchinson M.I."/>
            <person name="Powell A.J."/>
            <person name="Barry K."/>
            <person name="Miller A.N."/>
            <person name="Grigoriev I.V."/>
            <person name="Debuchy R."/>
            <person name="Gladieux P."/>
            <person name="Hiltunen Thoren M."/>
            <person name="Johannesson H."/>
        </authorList>
    </citation>
    <scope>NUCLEOTIDE SEQUENCE</scope>
    <source>
        <strain evidence="2">CBS 560.94</strain>
    </source>
</reference>
<evidence type="ECO:0000313" key="3">
    <source>
        <dbReference type="Proteomes" id="UP001278500"/>
    </source>
</evidence>
<feature type="region of interest" description="Disordered" evidence="1">
    <location>
        <begin position="1"/>
        <end position="28"/>
    </location>
</feature>
<evidence type="ECO:0008006" key="4">
    <source>
        <dbReference type="Google" id="ProtNLM"/>
    </source>
</evidence>
<feature type="compositionally biased region" description="Acidic residues" evidence="1">
    <location>
        <begin position="10"/>
        <end position="19"/>
    </location>
</feature>
<comment type="caution">
    <text evidence="2">The sequence shown here is derived from an EMBL/GenBank/DDBJ whole genome shotgun (WGS) entry which is preliminary data.</text>
</comment>
<feature type="compositionally biased region" description="Polar residues" evidence="1">
    <location>
        <begin position="162"/>
        <end position="171"/>
    </location>
</feature>
<keyword evidence="3" id="KW-1185">Reference proteome</keyword>
<dbReference type="AlphaFoldDB" id="A0AAE0J8I3"/>
<dbReference type="EMBL" id="JAUEPP010000007">
    <property type="protein sequence ID" value="KAK3338965.1"/>
    <property type="molecule type" value="Genomic_DNA"/>
</dbReference>
<organism evidence="2 3">
    <name type="scientific">Neurospora tetraspora</name>
    <dbReference type="NCBI Taxonomy" id="94610"/>
    <lineage>
        <taxon>Eukaryota</taxon>
        <taxon>Fungi</taxon>
        <taxon>Dikarya</taxon>
        <taxon>Ascomycota</taxon>
        <taxon>Pezizomycotina</taxon>
        <taxon>Sordariomycetes</taxon>
        <taxon>Sordariomycetidae</taxon>
        <taxon>Sordariales</taxon>
        <taxon>Sordariaceae</taxon>
        <taxon>Neurospora</taxon>
    </lineage>
</organism>
<reference evidence="2" key="2">
    <citation type="submission" date="2023-06" db="EMBL/GenBank/DDBJ databases">
        <authorList>
            <consortium name="Lawrence Berkeley National Laboratory"/>
            <person name="Haridas S."/>
            <person name="Hensen N."/>
            <person name="Bonometti L."/>
            <person name="Westerberg I."/>
            <person name="Brannstrom I.O."/>
            <person name="Guillou S."/>
            <person name="Cros-Aarteil S."/>
            <person name="Calhoun S."/>
            <person name="Kuo A."/>
            <person name="Mondo S."/>
            <person name="Pangilinan J."/>
            <person name="Riley R."/>
            <person name="Labutti K."/>
            <person name="Andreopoulos B."/>
            <person name="Lipzen A."/>
            <person name="Chen C."/>
            <person name="Yanf M."/>
            <person name="Daum C."/>
            <person name="Ng V."/>
            <person name="Clum A."/>
            <person name="Steindorff A."/>
            <person name="Ohm R."/>
            <person name="Martin F."/>
            <person name="Silar P."/>
            <person name="Natvig D."/>
            <person name="Lalanne C."/>
            <person name="Gautier V."/>
            <person name="Ament-Velasquez S.L."/>
            <person name="Kruys A."/>
            <person name="Hutchinson M.I."/>
            <person name="Powell A.J."/>
            <person name="Barry K."/>
            <person name="Miller A.N."/>
            <person name="Grigoriev I.V."/>
            <person name="Debuchy R."/>
            <person name="Gladieux P."/>
            <person name="Thoren M.H."/>
            <person name="Johannesson H."/>
        </authorList>
    </citation>
    <scope>NUCLEOTIDE SEQUENCE</scope>
    <source>
        <strain evidence="2">CBS 560.94</strain>
    </source>
</reference>
<dbReference type="PANTHER" id="PTHR46929:SF3">
    <property type="entry name" value="MYB_SANT-LIKE DOMAIN-CONTAINING PROTEIN"/>
    <property type="match status" value="1"/>
</dbReference>
<feature type="region of interest" description="Disordered" evidence="1">
    <location>
        <begin position="162"/>
        <end position="216"/>
    </location>
</feature>
<evidence type="ECO:0000256" key="1">
    <source>
        <dbReference type="SAM" id="MobiDB-lite"/>
    </source>
</evidence>
<dbReference type="PANTHER" id="PTHR46929">
    <property type="entry name" value="EXPRESSED PROTEIN"/>
    <property type="match status" value="1"/>
</dbReference>
<protein>
    <recommendedName>
        <fullName evidence="4">Myb/SANT-like domain-containing protein</fullName>
    </recommendedName>
</protein>
<accession>A0AAE0J8I3</accession>
<dbReference type="RefSeq" id="XP_062678325.1">
    <property type="nucleotide sequence ID" value="XM_062825729.1"/>
</dbReference>
<dbReference type="GeneID" id="87862883"/>
<dbReference type="Proteomes" id="UP001278500">
    <property type="component" value="Unassembled WGS sequence"/>
</dbReference>
<gene>
    <name evidence="2" type="ORF">B0H65DRAFT_445219</name>
</gene>
<feature type="compositionally biased region" description="Polar residues" evidence="1">
    <location>
        <begin position="322"/>
        <end position="340"/>
    </location>
</feature>
<name>A0AAE0J8I3_9PEZI</name>
<feature type="region of interest" description="Disordered" evidence="1">
    <location>
        <begin position="322"/>
        <end position="448"/>
    </location>
</feature>
<sequence length="448" mass="50126">MEELRTNFDEGVDDDDDDDEPKKPVKKKCTRANYPRELRRMALDEILVADGLGYRHNGTFKPSVYIRAADKVSEKFPNFEITTKNVKSIVEAYKKKYRVYQRLGRLSGIGIRIDATGQQYILDNDVWDKLIKKNREYGQFKGRPFPEAGVCERLWGDVPTATGQLASSSANPAKRKDKDGDGDGAGDGDEDDEDGDEDGDGDGPSAKKQKVKETPRREALHALAGISKSLEIQALASQTLAESRVKRDAFEQERFKEGQKLYDQRRLGPRTSKLPTRPTLVSPSRNHTFFAYLGLSTLTFSIEERTSLHFMMTLGLRPRTSALQTPTTNSSNIPSDQVNNHVAKPRRSTAKKASYVEPQTTTDKDESAASVDYDALDDSPTDHLAKKTRTTPINQRCSRNKQIKTASRKRHLQHSITPSGVVAEDARRQVPSDPSSSATSERGHQRSR</sequence>
<feature type="compositionally biased region" description="Acidic residues" evidence="1">
    <location>
        <begin position="182"/>
        <end position="201"/>
    </location>
</feature>
<evidence type="ECO:0000313" key="2">
    <source>
        <dbReference type="EMBL" id="KAK3338965.1"/>
    </source>
</evidence>